<proteinExistence type="predicted"/>
<name>A0A9W8RVJ7_9HYPO</name>
<evidence type="ECO:0000313" key="1">
    <source>
        <dbReference type="EMBL" id="KAJ4253886.1"/>
    </source>
</evidence>
<organism evidence="1 2">
    <name type="scientific">Fusarium torreyae</name>
    <dbReference type="NCBI Taxonomy" id="1237075"/>
    <lineage>
        <taxon>Eukaryota</taxon>
        <taxon>Fungi</taxon>
        <taxon>Dikarya</taxon>
        <taxon>Ascomycota</taxon>
        <taxon>Pezizomycotina</taxon>
        <taxon>Sordariomycetes</taxon>
        <taxon>Hypocreomycetidae</taxon>
        <taxon>Hypocreales</taxon>
        <taxon>Nectriaceae</taxon>
        <taxon>Fusarium</taxon>
    </lineage>
</organism>
<sequence length="614" mass="69104">MRNGYARARSTVAEKGSDSEDEDGVLVIGIDFGTTYSGVAWASKDDFEQKHINLITSWPGSGREEGKTPTELYYEDGKISWGFEIESDTDPIKWFKLLLLKEEDLSPELRSSEFLLRARKMMRENEKTATELISDYLRKIWKHTLETINKDRGAAVESLQFHVVITVPAIWKDYARQHMTEAAKKAGILDRRTAGKTRLTFAPEPEAAALSTLCEPGRRVKPGEVYLVCDAGGGTVDLISYKIGSVNPIQMEEAVEGTGGLCGGIFIDEDFEVIIKNRLGRRWDKLSKVGSKELLKGEWELSIKPQFKPTSSSKEYLVSIPAEAFQGKGLTDTTKEPHIKNGRIHFNESHIRKAFAKVFTEIDTLIDAQVRKARDKGYALNGIILVGGLGSSPYLYDHLKRRHERAGIKILQSTGMRPRTAICRGAVYKGFHDGAASAIHGGGHFDQLQLPISVTSTISRASYGHGFFEAFVEGKHLEKDKWWNEAEGRYEAVNQIRWYLTKGENVSTKELVSHDFYHLYKEGDFKGSFELELYQCDEDSPPPRRENSVKSFTKIECKTDLSWSDLEDFRNAKGASFKKLWFDVRMVPSGAAVEFAVFANGKRIGKSNVNVHYK</sequence>
<dbReference type="PANTHER" id="PTHR14187">
    <property type="entry name" value="ALPHA KINASE/ELONGATION FACTOR 2 KINASE"/>
    <property type="match status" value="1"/>
</dbReference>
<dbReference type="Gene3D" id="3.30.420.40">
    <property type="match status" value="1"/>
</dbReference>
<comment type="caution">
    <text evidence="1">The sequence shown here is derived from an EMBL/GenBank/DDBJ whole genome shotgun (WGS) entry which is preliminary data.</text>
</comment>
<keyword evidence="2" id="KW-1185">Reference proteome</keyword>
<gene>
    <name evidence="1" type="ORF">NW762_010284</name>
</gene>
<dbReference type="CDD" id="cd10170">
    <property type="entry name" value="ASKHA_NBD_HSP70"/>
    <property type="match status" value="1"/>
</dbReference>
<dbReference type="OrthoDB" id="2963168at2759"/>
<dbReference type="EMBL" id="JAOQAZ010000023">
    <property type="protein sequence ID" value="KAJ4253886.1"/>
    <property type="molecule type" value="Genomic_DNA"/>
</dbReference>
<evidence type="ECO:0008006" key="3">
    <source>
        <dbReference type="Google" id="ProtNLM"/>
    </source>
</evidence>
<accession>A0A9W8RVJ7</accession>
<dbReference type="PANTHER" id="PTHR14187:SF5">
    <property type="entry name" value="HEAT SHOCK 70 KDA PROTEIN 12A"/>
    <property type="match status" value="1"/>
</dbReference>
<dbReference type="AlphaFoldDB" id="A0A9W8RVJ7"/>
<protein>
    <recommendedName>
        <fullName evidence="3">Hsp70 protein</fullName>
    </recommendedName>
</protein>
<dbReference type="PRINTS" id="PR00301">
    <property type="entry name" value="HEATSHOCK70"/>
</dbReference>
<dbReference type="InterPro" id="IPR043129">
    <property type="entry name" value="ATPase_NBD"/>
</dbReference>
<reference evidence="1" key="1">
    <citation type="submission" date="2022-09" db="EMBL/GenBank/DDBJ databases">
        <title>Fusarium specimens isolated from Avocado Roots.</title>
        <authorList>
            <person name="Stajich J."/>
            <person name="Roper C."/>
            <person name="Heimlech-Rivalta G."/>
        </authorList>
    </citation>
    <scope>NUCLEOTIDE SEQUENCE</scope>
    <source>
        <strain evidence="1">CF00136</strain>
    </source>
</reference>
<evidence type="ECO:0000313" key="2">
    <source>
        <dbReference type="Proteomes" id="UP001152049"/>
    </source>
</evidence>
<dbReference type="Proteomes" id="UP001152049">
    <property type="component" value="Unassembled WGS sequence"/>
</dbReference>
<dbReference type="SUPFAM" id="SSF53067">
    <property type="entry name" value="Actin-like ATPase domain"/>
    <property type="match status" value="2"/>
</dbReference>